<dbReference type="InterPro" id="IPR027417">
    <property type="entry name" value="P-loop_NTPase"/>
</dbReference>
<dbReference type="RefSeq" id="WP_371398671.1">
    <property type="nucleotide sequence ID" value="NZ_CP163424.1"/>
</dbReference>
<evidence type="ECO:0000256" key="1">
    <source>
        <dbReference type="ARBA" id="ARBA00022741"/>
    </source>
</evidence>
<proteinExistence type="predicted"/>
<keyword evidence="2 4" id="KW-0067">ATP-binding</keyword>
<evidence type="ECO:0000313" key="4">
    <source>
        <dbReference type="EMBL" id="GLQ21977.1"/>
    </source>
</evidence>
<dbReference type="PANTHER" id="PTHR46743">
    <property type="entry name" value="TEICHOIC ACIDS EXPORT ATP-BINDING PROTEIN TAGH"/>
    <property type="match status" value="1"/>
</dbReference>
<name>A0ABQ5V4R3_9PROT</name>
<reference evidence="4" key="1">
    <citation type="journal article" date="2014" name="Int. J. Syst. Evol. Microbiol.">
        <title>Complete genome of a new Firmicutes species belonging to the dominant human colonic microbiota ('Ruminococcus bicirculans') reveals two chromosomes and a selective capacity to utilize plant glucans.</title>
        <authorList>
            <consortium name="NISC Comparative Sequencing Program"/>
            <person name="Wegmann U."/>
            <person name="Louis P."/>
            <person name="Goesmann A."/>
            <person name="Henrissat B."/>
            <person name="Duncan S.H."/>
            <person name="Flint H.J."/>
        </authorList>
    </citation>
    <scope>NUCLEOTIDE SEQUENCE</scope>
    <source>
        <strain evidence="4">NBRC 108216</strain>
    </source>
</reference>
<evidence type="ECO:0000313" key="5">
    <source>
        <dbReference type="Proteomes" id="UP001161390"/>
    </source>
</evidence>
<evidence type="ECO:0000256" key="2">
    <source>
        <dbReference type="ARBA" id="ARBA00022840"/>
    </source>
</evidence>
<gene>
    <name evidence="4" type="primary">rfbI</name>
    <name evidence="4" type="ORF">GCM10007854_29320</name>
</gene>
<keyword evidence="1" id="KW-0547">Nucleotide-binding</keyword>
<dbReference type="InterPro" id="IPR003593">
    <property type="entry name" value="AAA+_ATPase"/>
</dbReference>
<dbReference type="InterPro" id="IPR003439">
    <property type="entry name" value="ABC_transporter-like_ATP-bd"/>
</dbReference>
<dbReference type="InterPro" id="IPR050683">
    <property type="entry name" value="Bact_Polysacc_Export_ATP-bd"/>
</dbReference>
<keyword evidence="5" id="KW-1185">Reference proteome</keyword>
<dbReference type="PANTHER" id="PTHR46743:SF3">
    <property type="entry name" value="ABC-TYPE POLYSACCHARIDE_POLYOL PHOSPHATE TRANSPORT SYSTEM, ATPASE COMPONENT"/>
    <property type="match status" value="1"/>
</dbReference>
<dbReference type="Proteomes" id="UP001161390">
    <property type="component" value="Unassembled WGS sequence"/>
</dbReference>
<feature type="domain" description="ABC transporter" evidence="3">
    <location>
        <begin position="6"/>
        <end position="228"/>
    </location>
</feature>
<dbReference type="Pfam" id="PF00005">
    <property type="entry name" value="ABC_tran"/>
    <property type="match status" value="1"/>
</dbReference>
<dbReference type="GO" id="GO:0005524">
    <property type="term" value="F:ATP binding"/>
    <property type="evidence" value="ECO:0007669"/>
    <property type="project" value="UniProtKB-KW"/>
</dbReference>
<accession>A0ABQ5V4R3</accession>
<dbReference type="PROSITE" id="PS50893">
    <property type="entry name" value="ABC_TRANSPORTER_2"/>
    <property type="match status" value="1"/>
</dbReference>
<sequence>MLSGSAQTGGRIITIDGAPYVAALQSIDCRFGKGDCVALVGHNGSGKTTLLRTLAGIYQPVTGRVTARGRISTMFSSTLSLSDMETGRQNIGVSAVLHGISPERLAESMGDIVDLCGLGDFIDIPVALYSDGMRARLGLAMAIVGDPDILLVDEAMTTTDARFLASIRARTRYFGGAETVTVIATHSHDITDTLCNRAVWLEHGHLKGFGDYDVIMQQYRDSRDAGDG</sequence>
<comment type="caution">
    <text evidence="4">The sequence shown here is derived from an EMBL/GenBank/DDBJ whole genome shotgun (WGS) entry which is preliminary data.</text>
</comment>
<protein>
    <submittedName>
        <fullName evidence="4">ABC transporter ATP-binding protein</fullName>
    </submittedName>
</protein>
<dbReference type="SUPFAM" id="SSF52540">
    <property type="entry name" value="P-loop containing nucleoside triphosphate hydrolases"/>
    <property type="match status" value="1"/>
</dbReference>
<reference evidence="4" key="2">
    <citation type="submission" date="2023-01" db="EMBL/GenBank/DDBJ databases">
        <title>Draft genome sequence of Algimonas porphyrae strain NBRC 108216.</title>
        <authorList>
            <person name="Sun Q."/>
            <person name="Mori K."/>
        </authorList>
    </citation>
    <scope>NUCLEOTIDE SEQUENCE</scope>
    <source>
        <strain evidence="4">NBRC 108216</strain>
    </source>
</reference>
<dbReference type="Gene3D" id="3.40.50.300">
    <property type="entry name" value="P-loop containing nucleotide triphosphate hydrolases"/>
    <property type="match status" value="1"/>
</dbReference>
<dbReference type="EMBL" id="BSNJ01000008">
    <property type="protein sequence ID" value="GLQ21977.1"/>
    <property type="molecule type" value="Genomic_DNA"/>
</dbReference>
<dbReference type="SMART" id="SM00382">
    <property type="entry name" value="AAA"/>
    <property type="match status" value="1"/>
</dbReference>
<organism evidence="4 5">
    <name type="scientific">Algimonas porphyrae</name>
    <dbReference type="NCBI Taxonomy" id="1128113"/>
    <lineage>
        <taxon>Bacteria</taxon>
        <taxon>Pseudomonadati</taxon>
        <taxon>Pseudomonadota</taxon>
        <taxon>Alphaproteobacteria</taxon>
        <taxon>Maricaulales</taxon>
        <taxon>Robiginitomaculaceae</taxon>
        <taxon>Algimonas</taxon>
    </lineage>
</organism>
<evidence type="ECO:0000259" key="3">
    <source>
        <dbReference type="PROSITE" id="PS50893"/>
    </source>
</evidence>